<evidence type="ECO:0000259" key="1">
    <source>
        <dbReference type="PROSITE" id="PS50995"/>
    </source>
</evidence>
<gene>
    <name evidence="2" type="ORF">FIL70_20970</name>
</gene>
<accession>A0A5B8CLS8</accession>
<feature type="domain" description="HTH marR-type" evidence="1">
    <location>
        <begin position="8"/>
        <end position="143"/>
    </location>
</feature>
<protein>
    <submittedName>
        <fullName evidence="2">MarR family transcriptional regulator</fullName>
    </submittedName>
</protein>
<dbReference type="EMBL" id="CP041017">
    <property type="protein sequence ID" value="QDC39666.1"/>
    <property type="molecule type" value="Genomic_DNA"/>
</dbReference>
<dbReference type="RefSeq" id="WP_140043252.1">
    <property type="nucleotide sequence ID" value="NZ_CP041017.1"/>
</dbReference>
<dbReference type="InterPro" id="IPR000835">
    <property type="entry name" value="HTH_MarR-typ"/>
</dbReference>
<dbReference type="Gene3D" id="1.10.10.10">
    <property type="entry name" value="Winged helix-like DNA-binding domain superfamily/Winged helix DNA-binding domain"/>
    <property type="match status" value="1"/>
</dbReference>
<dbReference type="Proteomes" id="UP000311469">
    <property type="component" value="Chromosome cSF2"/>
</dbReference>
<proteinExistence type="predicted"/>
<evidence type="ECO:0000313" key="3">
    <source>
        <dbReference type="Proteomes" id="UP000311469"/>
    </source>
</evidence>
<dbReference type="InterPro" id="IPR036390">
    <property type="entry name" value="WH_DNA-bd_sf"/>
</dbReference>
<name>A0A5B8CLS8_SPHSA</name>
<dbReference type="InterPro" id="IPR036388">
    <property type="entry name" value="WH-like_DNA-bd_sf"/>
</dbReference>
<dbReference type="AlphaFoldDB" id="A0A5B8CLS8"/>
<evidence type="ECO:0000313" key="2">
    <source>
        <dbReference type="EMBL" id="QDC39666.1"/>
    </source>
</evidence>
<dbReference type="SUPFAM" id="SSF46785">
    <property type="entry name" value="Winged helix' DNA-binding domain"/>
    <property type="match status" value="1"/>
</dbReference>
<dbReference type="PANTHER" id="PTHR39515:SF2">
    <property type="entry name" value="HTH-TYPE TRANSCRIPTIONAL REGULATOR RV0880"/>
    <property type="match status" value="1"/>
</dbReference>
<dbReference type="PROSITE" id="PS50995">
    <property type="entry name" value="HTH_MARR_2"/>
    <property type="match status" value="1"/>
</dbReference>
<sequence>MPSRSEKTSELEATVVALLDASGYMARRLRAESNPTGLSWSETITLARVERAGAITIAALARADGVTPQSMRMTVQRLERAGLLVREAHPHDRRQVLFQLSQLARDTRADTIERRLHWLTVSLAALDPKEIATLRAAATLMKRIAES</sequence>
<dbReference type="KEGG" id="sufl:FIL70_20970"/>
<dbReference type="Pfam" id="PF12802">
    <property type="entry name" value="MarR_2"/>
    <property type="match status" value="1"/>
</dbReference>
<organism evidence="2 3">
    <name type="scientific">Sphingobium fuliginis ATCC 27551</name>
    <dbReference type="NCBI Taxonomy" id="1208342"/>
    <lineage>
        <taxon>Bacteria</taxon>
        <taxon>Pseudomonadati</taxon>
        <taxon>Pseudomonadota</taxon>
        <taxon>Alphaproteobacteria</taxon>
        <taxon>Sphingomonadales</taxon>
        <taxon>Sphingomonadaceae</taxon>
        <taxon>Sphingobium</taxon>
    </lineage>
</organism>
<dbReference type="GO" id="GO:0003700">
    <property type="term" value="F:DNA-binding transcription factor activity"/>
    <property type="evidence" value="ECO:0007669"/>
    <property type="project" value="InterPro"/>
</dbReference>
<reference evidence="2 3" key="1">
    <citation type="submission" date="2019-06" db="EMBL/GenBank/DDBJ databases">
        <title>Genome organization and adaptive potential of archetypical organophosphate degarding Sphingobium fuliginis ATCC 27551.</title>
        <authorList>
            <person name="Sarwar A."/>
            <person name="Parthasarathy S."/>
            <person name="Singh C."/>
            <person name="Siddavattam D."/>
        </authorList>
    </citation>
    <scope>NUCLEOTIDE SEQUENCE [LARGE SCALE GENOMIC DNA]</scope>
    <source>
        <strain evidence="2 3">ATCC 27551</strain>
    </source>
</reference>
<dbReference type="SMART" id="SM00347">
    <property type="entry name" value="HTH_MARR"/>
    <property type="match status" value="1"/>
</dbReference>
<dbReference type="InterPro" id="IPR052526">
    <property type="entry name" value="HTH-type_Bedaq_tolerance"/>
</dbReference>
<dbReference type="PANTHER" id="PTHR39515">
    <property type="entry name" value="CONSERVED PROTEIN"/>
    <property type="match status" value="1"/>
</dbReference>